<reference evidence="10" key="1">
    <citation type="submission" date="2018-02" db="EMBL/GenBank/DDBJ databases">
        <authorList>
            <person name="Hausmann B."/>
        </authorList>
    </citation>
    <scope>NUCLEOTIDE SEQUENCE [LARGE SCALE GENOMIC DNA]</scope>
    <source>
        <strain evidence="10">Peat soil MAG SbA5</strain>
    </source>
</reference>
<dbReference type="SUPFAM" id="SSF56524">
    <property type="entry name" value="Oxidoreductase molybdopterin-binding domain"/>
    <property type="match status" value="1"/>
</dbReference>
<protein>
    <recommendedName>
        <fullName evidence="11">Oxidoreductase, molybdopterin binding</fullName>
    </recommendedName>
</protein>
<dbReference type="GO" id="GO:0009055">
    <property type="term" value="F:electron transfer activity"/>
    <property type="evidence" value="ECO:0007669"/>
    <property type="project" value="InterPro"/>
</dbReference>
<accession>A0A2N9L4M1</accession>
<dbReference type="GO" id="GO:0005886">
    <property type="term" value="C:plasma membrane"/>
    <property type="evidence" value="ECO:0007669"/>
    <property type="project" value="UniProtKB-SubCell"/>
</dbReference>
<evidence type="ECO:0000259" key="7">
    <source>
        <dbReference type="Pfam" id="PF00174"/>
    </source>
</evidence>
<dbReference type="InterPro" id="IPR036374">
    <property type="entry name" value="OxRdtase_Mopterin-bd_sf"/>
</dbReference>
<evidence type="ECO:0000313" key="10">
    <source>
        <dbReference type="Proteomes" id="UP000239735"/>
    </source>
</evidence>
<evidence type="ECO:0000256" key="6">
    <source>
        <dbReference type="SAM" id="Phobius"/>
    </source>
</evidence>
<sequence length="555" mass="63139">MVPLTEEERAIYYPADRRFRIWIRPSVLILIAVLILIPLSIAWVQTSVWGFPYIAPNAAAIPGAETGPHGFPAWIRWSHFFNLFFIFMLIRSGLSILMDHPRLYFNDGCTPGSEWIRLTPIKVPKDRLWTAKDDNRYISPVIGLPGYSHSIGIGRCWHFLNVYGFVLTGFFFVCGLLTSNQWERLVPISSRIFVDAWNTFVYYANVHLPPEPNGFYGYNALQQLSYFATIFIMAPLAILTGVAMSPALVNRFPRYVRLFRGRQGARSIHFLVMVGFVLFIVAHVTLVVLTGFRRNMNHIVLGVDNTTPNGMVLGLIGLALVVLSWVVAHYASWYFPRGLQHVSKMLTEPVKLLTLDRLSPRQRYTKDQISPYFWPNGKLPVRDDWKQLAAGHFKDYRLKIGGMVENPVELSLDDLRALGEEETITMHHCIQGWSGIAQWHGVPLRKVIEYVRPKPGAGTIVFHSFGPAPLGGHYYDTQSLYNAMKPECMLAYGMNGQPLPATYGAPLRLRVENQLGYKMVKWIERVEFVETEKLVGKGEGGSNEDEEYFDLLPNI</sequence>
<feature type="transmembrane region" description="Helical" evidence="6">
    <location>
        <begin position="270"/>
        <end position="292"/>
    </location>
</feature>
<dbReference type="Gene3D" id="3.90.420.10">
    <property type="entry name" value="Oxidoreductase, molybdopterin-binding domain"/>
    <property type="match status" value="1"/>
</dbReference>
<dbReference type="Gene3D" id="1.20.950.20">
    <property type="entry name" value="Transmembrane di-heme cytochromes, Chain C"/>
    <property type="match status" value="1"/>
</dbReference>
<dbReference type="InterPro" id="IPR016174">
    <property type="entry name" value="Di-haem_cyt_TM"/>
</dbReference>
<dbReference type="Proteomes" id="UP000239735">
    <property type="component" value="Unassembled WGS sequence"/>
</dbReference>
<keyword evidence="5 6" id="KW-0472">Membrane</keyword>
<evidence type="ECO:0000256" key="1">
    <source>
        <dbReference type="ARBA" id="ARBA00004651"/>
    </source>
</evidence>
<feature type="domain" description="Cytochrome b561 bacterial/Ni-hydrogenase" evidence="8">
    <location>
        <begin position="71"/>
        <end position="294"/>
    </location>
</feature>
<evidence type="ECO:0000256" key="5">
    <source>
        <dbReference type="ARBA" id="ARBA00023136"/>
    </source>
</evidence>
<dbReference type="InterPro" id="IPR011577">
    <property type="entry name" value="Cyt_b561_bac/Ni-Hgenase"/>
</dbReference>
<evidence type="ECO:0000256" key="3">
    <source>
        <dbReference type="ARBA" id="ARBA00022692"/>
    </source>
</evidence>
<proteinExistence type="predicted"/>
<dbReference type="SUPFAM" id="SSF81342">
    <property type="entry name" value="Transmembrane di-heme cytochromes"/>
    <property type="match status" value="1"/>
</dbReference>
<feature type="transmembrane region" description="Helical" evidence="6">
    <location>
        <begin position="312"/>
        <end position="335"/>
    </location>
</feature>
<name>A0A2N9L4M1_9BACT</name>
<feature type="domain" description="Oxidoreductase molybdopterin-binding" evidence="7">
    <location>
        <begin position="394"/>
        <end position="532"/>
    </location>
</feature>
<feature type="transmembrane region" description="Helical" evidence="6">
    <location>
        <begin position="224"/>
        <end position="249"/>
    </location>
</feature>
<feature type="transmembrane region" description="Helical" evidence="6">
    <location>
        <begin position="159"/>
        <end position="178"/>
    </location>
</feature>
<feature type="transmembrane region" description="Helical" evidence="6">
    <location>
        <begin position="74"/>
        <end position="94"/>
    </location>
</feature>
<evidence type="ECO:0000313" key="9">
    <source>
        <dbReference type="EMBL" id="SPE18267.1"/>
    </source>
</evidence>
<dbReference type="Pfam" id="PF01292">
    <property type="entry name" value="Ni_hydr_CYTB"/>
    <property type="match status" value="1"/>
</dbReference>
<dbReference type="OrthoDB" id="197262at2"/>
<dbReference type="PANTHER" id="PTHR43032">
    <property type="entry name" value="PROTEIN-METHIONINE-SULFOXIDE REDUCTASE"/>
    <property type="match status" value="1"/>
</dbReference>
<keyword evidence="4 6" id="KW-1133">Transmembrane helix</keyword>
<gene>
    <name evidence="9" type="ORF">SBA5_150001</name>
</gene>
<evidence type="ECO:0000256" key="4">
    <source>
        <dbReference type="ARBA" id="ARBA00022989"/>
    </source>
</evidence>
<organism evidence="9 10">
    <name type="scientific">Candidatus Sulfuritelmatomonas gaucii</name>
    <dbReference type="NCBI Taxonomy" id="2043161"/>
    <lineage>
        <taxon>Bacteria</taxon>
        <taxon>Pseudomonadati</taxon>
        <taxon>Acidobacteriota</taxon>
        <taxon>Terriglobia</taxon>
        <taxon>Terriglobales</taxon>
        <taxon>Acidobacteriaceae</taxon>
        <taxon>Candidatus Sulfuritelmatomonas</taxon>
    </lineage>
</organism>
<dbReference type="GO" id="GO:0022904">
    <property type="term" value="P:respiratory electron transport chain"/>
    <property type="evidence" value="ECO:0007669"/>
    <property type="project" value="InterPro"/>
</dbReference>
<keyword evidence="2" id="KW-1003">Cell membrane</keyword>
<evidence type="ECO:0000256" key="2">
    <source>
        <dbReference type="ARBA" id="ARBA00022475"/>
    </source>
</evidence>
<dbReference type="Pfam" id="PF00174">
    <property type="entry name" value="Oxidored_molyb"/>
    <property type="match status" value="1"/>
</dbReference>
<dbReference type="InterPro" id="IPR000572">
    <property type="entry name" value="OxRdtase_Mopterin-bd_dom"/>
</dbReference>
<dbReference type="AlphaFoldDB" id="A0A2N9L4M1"/>
<evidence type="ECO:0008006" key="11">
    <source>
        <dbReference type="Google" id="ProtNLM"/>
    </source>
</evidence>
<dbReference type="EMBL" id="OKRB01000057">
    <property type="protein sequence ID" value="SPE18267.1"/>
    <property type="molecule type" value="Genomic_DNA"/>
</dbReference>
<feature type="transmembrane region" description="Helical" evidence="6">
    <location>
        <begin position="21"/>
        <end position="44"/>
    </location>
</feature>
<evidence type="ECO:0000259" key="8">
    <source>
        <dbReference type="Pfam" id="PF01292"/>
    </source>
</evidence>
<keyword evidence="3 6" id="KW-0812">Transmembrane</keyword>
<comment type="subcellular location">
    <subcellularLocation>
        <location evidence="1">Cell membrane</location>
        <topology evidence="1">Multi-pass membrane protein</topology>
    </subcellularLocation>
</comment>